<evidence type="ECO:0000313" key="3">
    <source>
        <dbReference type="Proteomes" id="UP001221142"/>
    </source>
</evidence>
<dbReference type="EMBL" id="JARKIF010000018">
    <property type="protein sequence ID" value="KAJ7619371.1"/>
    <property type="molecule type" value="Genomic_DNA"/>
</dbReference>
<name>A0AAD7BFI6_9AGAR</name>
<reference evidence="2" key="1">
    <citation type="submission" date="2023-03" db="EMBL/GenBank/DDBJ databases">
        <title>Massive genome expansion in bonnet fungi (Mycena s.s.) driven by repeated elements and novel gene families across ecological guilds.</title>
        <authorList>
            <consortium name="Lawrence Berkeley National Laboratory"/>
            <person name="Harder C.B."/>
            <person name="Miyauchi S."/>
            <person name="Viragh M."/>
            <person name="Kuo A."/>
            <person name="Thoen E."/>
            <person name="Andreopoulos B."/>
            <person name="Lu D."/>
            <person name="Skrede I."/>
            <person name="Drula E."/>
            <person name="Henrissat B."/>
            <person name="Morin E."/>
            <person name="Kohler A."/>
            <person name="Barry K."/>
            <person name="LaButti K."/>
            <person name="Morin E."/>
            <person name="Salamov A."/>
            <person name="Lipzen A."/>
            <person name="Mereny Z."/>
            <person name="Hegedus B."/>
            <person name="Baldrian P."/>
            <person name="Stursova M."/>
            <person name="Weitz H."/>
            <person name="Taylor A."/>
            <person name="Grigoriev I.V."/>
            <person name="Nagy L.G."/>
            <person name="Martin F."/>
            <person name="Kauserud H."/>
        </authorList>
    </citation>
    <scope>NUCLEOTIDE SEQUENCE</scope>
    <source>
        <strain evidence="2">9284</strain>
    </source>
</reference>
<dbReference type="Proteomes" id="UP001221142">
    <property type="component" value="Unassembled WGS sequence"/>
</dbReference>
<protein>
    <submittedName>
        <fullName evidence="2">Uncharacterized protein</fullName>
    </submittedName>
</protein>
<sequence>MSASHLPSSQSNLPPSKSDPVDVKGKETRKRKREVENAQKEILDIAEELKLSDESVDQHTLRLLLERITQKLESSPPSSNSIPFTSASAHIPALFGTLGDLPMNSSMPLPAMYQEAADALLHDQTFLNVLDHVVMNSEESCRSAIDPVLFCAVKLAQKIIEKTPVLDEQLATGHGIPYPPLSGQPSATWLTVWQERDLPEQDLGPVVMHGRLDYMMASSPRSRCQEALKRPRKRFLRNADVSPGDPADSLRKAAASISEAKKYSTMDLAESRNQAACQGAAACLYTGRESFVNTLTNGLEWSFYEVVKRQPGQSPKPFTCKNTGTLDIFDNTAFILYLVTMSILYPGEFSQRIMSAPSTDIMGGGSTM</sequence>
<proteinExistence type="predicted"/>
<gene>
    <name evidence="2" type="ORF">FB45DRAFT_930593</name>
</gene>
<comment type="caution">
    <text evidence="2">The sequence shown here is derived from an EMBL/GenBank/DDBJ whole genome shotgun (WGS) entry which is preliminary data.</text>
</comment>
<dbReference type="AlphaFoldDB" id="A0AAD7BFI6"/>
<feature type="compositionally biased region" description="Polar residues" evidence="1">
    <location>
        <begin position="1"/>
        <end position="15"/>
    </location>
</feature>
<accession>A0AAD7BFI6</accession>
<organism evidence="2 3">
    <name type="scientific">Roridomyces roridus</name>
    <dbReference type="NCBI Taxonomy" id="1738132"/>
    <lineage>
        <taxon>Eukaryota</taxon>
        <taxon>Fungi</taxon>
        <taxon>Dikarya</taxon>
        <taxon>Basidiomycota</taxon>
        <taxon>Agaricomycotina</taxon>
        <taxon>Agaricomycetes</taxon>
        <taxon>Agaricomycetidae</taxon>
        <taxon>Agaricales</taxon>
        <taxon>Marasmiineae</taxon>
        <taxon>Mycenaceae</taxon>
        <taxon>Roridomyces</taxon>
    </lineage>
</organism>
<feature type="region of interest" description="Disordered" evidence="1">
    <location>
        <begin position="1"/>
        <end position="39"/>
    </location>
</feature>
<evidence type="ECO:0000256" key="1">
    <source>
        <dbReference type="SAM" id="MobiDB-lite"/>
    </source>
</evidence>
<keyword evidence="3" id="KW-1185">Reference proteome</keyword>
<evidence type="ECO:0000313" key="2">
    <source>
        <dbReference type="EMBL" id="KAJ7619371.1"/>
    </source>
</evidence>